<sequence>MNELQERVEKYLKIEEEALKKIKIIAPKDSYSEVMGRDAMEMISSYFSDAKYFYGKGDFINAFAAINYSYGWIDSMIRLGIFDGDSDHRLFTLFR</sequence>
<evidence type="ECO:0000313" key="3">
    <source>
        <dbReference type="Proteomes" id="UP001451606"/>
    </source>
</evidence>
<dbReference type="EMBL" id="CP133772">
    <property type="protein sequence ID" value="WYX99682.1"/>
    <property type="molecule type" value="Genomic_DNA"/>
</dbReference>
<dbReference type="SUPFAM" id="SSF158372">
    <property type="entry name" value="AF1782-like"/>
    <property type="match status" value="1"/>
</dbReference>
<evidence type="ECO:0000259" key="1">
    <source>
        <dbReference type="Pfam" id="PF04010"/>
    </source>
</evidence>
<keyword evidence="3" id="KW-1185">Reference proteome</keyword>
<dbReference type="Proteomes" id="UP001451606">
    <property type="component" value="Chromosome"/>
</dbReference>
<evidence type="ECO:0000313" key="2">
    <source>
        <dbReference type="EMBL" id="WYX99682.1"/>
    </source>
</evidence>
<dbReference type="GeneID" id="95966942"/>
<dbReference type="AlphaFoldDB" id="A0AAX4NE73"/>
<dbReference type="InterPro" id="IPR036809">
    <property type="entry name" value="AF1782-like_sf"/>
</dbReference>
<organism evidence="2 3">
    <name type="scientific">Oxyplasma meridianum</name>
    <dbReference type="NCBI Taxonomy" id="3073602"/>
    <lineage>
        <taxon>Archaea</taxon>
        <taxon>Methanobacteriati</taxon>
        <taxon>Thermoplasmatota</taxon>
        <taxon>Thermoplasmata</taxon>
        <taxon>Thermoplasmatales</taxon>
        <taxon>Thermoplasmataceae</taxon>
        <taxon>Oxyplasma</taxon>
    </lineage>
</organism>
<reference evidence="2 3" key="1">
    <citation type="submission" date="2023-09" db="EMBL/GenBank/DDBJ databases">
        <authorList>
            <person name="Golyshina O.V."/>
            <person name="Lunev E.A."/>
            <person name="Bargiela R."/>
            <person name="Gaines M.C."/>
            <person name="Daum B."/>
            <person name="Bale N.J."/>
            <person name="Koenen M."/>
            <person name="Sinninghe Damst J.S."/>
            <person name="Yakimov M."/>
            <person name="Golyshin P.N."/>
        </authorList>
    </citation>
    <scope>NUCLEOTIDE SEQUENCE [LARGE SCALE GENOMIC DNA]</scope>
    <source>
        <strain evidence="2 3">M1</strain>
    </source>
</reference>
<feature type="domain" description="DUF357" evidence="1">
    <location>
        <begin position="10"/>
        <end position="82"/>
    </location>
</feature>
<gene>
    <name evidence="2" type="ORF">OXIME_000218</name>
</gene>
<dbReference type="InterPro" id="IPR023140">
    <property type="entry name" value="DUF357"/>
</dbReference>
<dbReference type="Pfam" id="PF04010">
    <property type="entry name" value="DUF357"/>
    <property type="match status" value="1"/>
</dbReference>
<dbReference type="Gene3D" id="1.20.1270.90">
    <property type="entry name" value="AF1782-like"/>
    <property type="match status" value="1"/>
</dbReference>
<protein>
    <submittedName>
        <fullName evidence="2">DUF357 domain-containing protein</fullName>
    </submittedName>
</protein>
<name>A0AAX4NE73_9ARCH</name>
<dbReference type="KEGG" id="omr:OXIME_000218"/>
<proteinExistence type="predicted"/>
<accession>A0AAX4NE73</accession>
<dbReference type="RefSeq" id="WP_393971647.1">
    <property type="nucleotide sequence ID" value="NZ_CP133772.1"/>
</dbReference>